<evidence type="ECO:0000259" key="4">
    <source>
        <dbReference type="Pfam" id="PF02384"/>
    </source>
</evidence>
<dbReference type="Gene3D" id="3.40.50.150">
    <property type="entry name" value="Vaccinia Virus protein VP39"/>
    <property type="match status" value="1"/>
</dbReference>
<dbReference type="PANTHER" id="PTHR33841">
    <property type="entry name" value="DNA METHYLTRANSFERASE YEEA-RELATED"/>
    <property type="match status" value="1"/>
</dbReference>
<dbReference type="GO" id="GO:0009307">
    <property type="term" value="P:DNA restriction-modification system"/>
    <property type="evidence" value="ECO:0007669"/>
    <property type="project" value="UniProtKB-KW"/>
</dbReference>
<gene>
    <name evidence="5" type="ORF">NITUZ_30008</name>
</gene>
<dbReference type="GO" id="GO:0009007">
    <property type="term" value="F:site-specific DNA-methyltransferase (adenine-specific) activity"/>
    <property type="evidence" value="ECO:0007669"/>
    <property type="project" value="UniProtKB-EC"/>
</dbReference>
<comment type="caution">
    <text evidence="5">The sequence shown here is derived from an EMBL/GenBank/DDBJ whole genome shotgun (WGS) entry which is preliminary data.</text>
</comment>
<dbReference type="InterPro" id="IPR003356">
    <property type="entry name" value="DNA_methylase_A-5"/>
</dbReference>
<evidence type="ECO:0000256" key="2">
    <source>
        <dbReference type="ARBA" id="ARBA00022679"/>
    </source>
</evidence>
<dbReference type="AlphaFoldDB" id="V6ARF0"/>
<evidence type="ECO:0000313" key="5">
    <source>
        <dbReference type="EMBL" id="CDI05316.1"/>
    </source>
</evidence>
<keyword evidence="1" id="KW-0489">Methyltransferase</keyword>
<keyword evidence="2" id="KW-0808">Transferase</keyword>
<keyword evidence="3" id="KW-0680">Restriction system</keyword>
<dbReference type="GO" id="GO:0008170">
    <property type="term" value="F:N-methyltransferase activity"/>
    <property type="evidence" value="ECO:0007669"/>
    <property type="project" value="InterPro"/>
</dbReference>
<dbReference type="Pfam" id="PF02384">
    <property type="entry name" value="N6_Mtase"/>
    <property type="match status" value="1"/>
</dbReference>
<protein>
    <recommendedName>
        <fullName evidence="4">DNA methylase adenine-specific domain-containing protein</fullName>
    </recommendedName>
</protein>
<keyword evidence="6" id="KW-1185">Reference proteome</keyword>
<dbReference type="PROSITE" id="PS00092">
    <property type="entry name" value="N6_MTASE"/>
    <property type="match status" value="1"/>
</dbReference>
<dbReference type="InterPro" id="IPR050953">
    <property type="entry name" value="N4_N6_ade-DNA_methylase"/>
</dbReference>
<dbReference type="EMBL" id="CBTY010000008">
    <property type="protein sequence ID" value="CDI05316.1"/>
    <property type="molecule type" value="Genomic_DNA"/>
</dbReference>
<dbReference type="InterPro" id="IPR029063">
    <property type="entry name" value="SAM-dependent_MTases_sf"/>
</dbReference>
<feature type="domain" description="DNA methylase adenine-specific" evidence="4">
    <location>
        <begin position="315"/>
        <end position="633"/>
    </location>
</feature>
<organism evidence="5 6">
    <name type="scientific">Candidatus Nitrosotenuis uzonensis</name>
    <dbReference type="NCBI Taxonomy" id="1407055"/>
    <lineage>
        <taxon>Archaea</taxon>
        <taxon>Nitrososphaerota</taxon>
        <taxon>Candidatus Nitrosotenuis</taxon>
    </lineage>
</organism>
<dbReference type="Proteomes" id="UP000018159">
    <property type="component" value="Unassembled WGS sequence"/>
</dbReference>
<dbReference type="STRING" id="1407055.NITUZ_30008"/>
<dbReference type="PRINTS" id="PR00507">
    <property type="entry name" value="N12N6MTFRASE"/>
</dbReference>
<dbReference type="InterPro" id="IPR002052">
    <property type="entry name" value="DNA_methylase_N6_adenine_CS"/>
</dbReference>
<evidence type="ECO:0000313" key="6">
    <source>
        <dbReference type="Proteomes" id="UP000018159"/>
    </source>
</evidence>
<accession>V6ARF0</accession>
<dbReference type="SUPFAM" id="SSF53335">
    <property type="entry name" value="S-adenosyl-L-methionine-dependent methyltransferases"/>
    <property type="match status" value="1"/>
</dbReference>
<reference evidence="5 6" key="1">
    <citation type="journal article" date="2013" name="PLoS ONE">
        <title>Enrichment and Genome Sequence of the Group I.1a Ammonia-Oxidizing Archaeon ?Ca. Nitrosotenuis uzonensis? Representing a Clade Globally.</title>
        <authorList>
            <person name="Lebedeva E.V."/>
            <person name="Hatzenpichler R."/>
            <person name="Pelletier E."/>
            <person name="Schuster N."/>
            <person name="Hauzmayer S."/>
            <person name="Bulaev A."/>
            <person name="Grigor'eva N.V."/>
            <person name="Galushko A."/>
            <person name="Schmid M."/>
            <person name="Palatinszky M."/>
            <person name="Le Paslier D."/>
            <person name="Daims H."/>
            <person name="Wagner M."/>
        </authorList>
    </citation>
    <scope>NUCLEOTIDE SEQUENCE [LARGE SCALE GENOMIC DNA]</scope>
    <source>
        <strain evidence="5 6">N4</strain>
    </source>
</reference>
<proteinExistence type="predicted"/>
<evidence type="ECO:0000256" key="3">
    <source>
        <dbReference type="ARBA" id="ARBA00022747"/>
    </source>
</evidence>
<dbReference type="PANTHER" id="PTHR33841:SF4">
    <property type="entry name" value="RESTRICTION MODIFICATION SYSTEM DNA SPECIFICITY DOMAIN"/>
    <property type="match status" value="1"/>
</dbReference>
<evidence type="ECO:0000256" key="1">
    <source>
        <dbReference type="ARBA" id="ARBA00022603"/>
    </source>
</evidence>
<dbReference type="GO" id="GO:0032259">
    <property type="term" value="P:methylation"/>
    <property type="evidence" value="ECO:0007669"/>
    <property type="project" value="UniProtKB-KW"/>
</dbReference>
<sequence length="963" mass="110322">MVSSQNRIIERTLYDPISDFLREIKFDSIGESRAGKERDFSDIVFTYGKDKFVIEVKLEKNTPTLSTKATAQAFRYASKLGTSNVLVLIYPETLKNQPIVNSEWLRKITLNDKIKCHVFTDYWNETVEDSASKIFEELKNKIDSKVHKIDLHTIVKQIRQIVSDLNAITSYVKKEKLVSEVVEKLDLFTSIGDIDDQELAENQITNLSSYLLFNQLLFYRIYSKKMTSTKLPELTEIAKIQDLQKYFDAITKIDFKSIYKINILGQIPEDNLVIEILNDVIQAIQLIRAELITHDLAGRFFHDLIPHEIRKILAAFYTHPNSADLLAGLTIHSWNETVMDPACGSGTLLVASYSRKLNLYKSQKGFENFKAVHKQFIEKEISGADLMPFASHLTTINLAMQQIDQPTNIVRIASMDSLELADRLRSAAFTRGKGIPITGFEKSAQLTLTNEVAWSKKGGSVSMEGRGSTFNISPLDVVIMNPPFSDREKMPDEMRTKLNNNVVLKEKVGGMVNLWGYFIGLSNLLLKNGGMLGAVIPISIARGGATQPVRDFLLSNFSAKFIVKPIIDDAFSENSAYRDVLYIAERKKPDEKDYTAIVSIKSEIKKMPSDQVTKLINDLNRNYIEKTNKNNDDYEITFVKTKELFDYSDNLMPLIGFKSQKNGLVISNFMAEVRKTAGNKLVKLSKEIMREGLHASPEGLSELVFINNPIDESRVKRSFLILKEKKSQTLKFKIKSLENEFEIPISKTQPALRTLTGIKNFIVDNIDYVITEEPAKFDEILRFSKWKGKFDWFTHNKNVLNKLRHVIIPNRFRPDSANTHHFAFYSKKKFVAPHSFKILDFNSSQEGLFQTLLLNSSITIANFLLYRSQSTRGFTHIMEADWVLYDLFDIKKLSHEEKSKLEEIAEKLEEINFPSIKDQYLTNNKYRRILDVTILQVLGFDKDRIEPVLDKLYKAIYEELSVD</sequence>
<name>V6ARF0_9ARCH</name>
<dbReference type="GO" id="GO:0003677">
    <property type="term" value="F:DNA binding"/>
    <property type="evidence" value="ECO:0007669"/>
    <property type="project" value="InterPro"/>
</dbReference>